<dbReference type="KEGG" id="bfu:BCIN_05g04350"/>
<dbReference type="GeneID" id="5440423"/>
<proteinExistence type="predicted"/>
<accession>A0A384JHH8</accession>
<dbReference type="VEuPathDB" id="FungiDB:Bcin05g04350"/>
<reference evidence="1 2" key="1">
    <citation type="journal article" date="2011" name="PLoS Genet.">
        <title>Genomic analysis of the necrotrophic fungal pathogens Sclerotinia sclerotiorum and Botrytis cinerea.</title>
        <authorList>
            <person name="Amselem J."/>
            <person name="Cuomo C.A."/>
            <person name="van Kan J.A."/>
            <person name="Viaud M."/>
            <person name="Benito E.P."/>
            <person name="Couloux A."/>
            <person name="Coutinho P.M."/>
            <person name="de Vries R.P."/>
            <person name="Dyer P.S."/>
            <person name="Fillinger S."/>
            <person name="Fournier E."/>
            <person name="Gout L."/>
            <person name="Hahn M."/>
            <person name="Kohn L."/>
            <person name="Lapalu N."/>
            <person name="Plummer K.M."/>
            <person name="Pradier J.M."/>
            <person name="Quevillon E."/>
            <person name="Sharon A."/>
            <person name="Simon A."/>
            <person name="ten Have A."/>
            <person name="Tudzynski B."/>
            <person name="Tudzynski P."/>
            <person name="Wincker P."/>
            <person name="Andrew M."/>
            <person name="Anthouard V."/>
            <person name="Beever R.E."/>
            <person name="Beffa R."/>
            <person name="Benoit I."/>
            <person name="Bouzid O."/>
            <person name="Brault B."/>
            <person name="Chen Z."/>
            <person name="Choquer M."/>
            <person name="Collemare J."/>
            <person name="Cotton P."/>
            <person name="Danchin E.G."/>
            <person name="Da Silva C."/>
            <person name="Gautier A."/>
            <person name="Giraud C."/>
            <person name="Giraud T."/>
            <person name="Gonzalez C."/>
            <person name="Grossetete S."/>
            <person name="Guldener U."/>
            <person name="Henrissat B."/>
            <person name="Howlett B.J."/>
            <person name="Kodira C."/>
            <person name="Kretschmer M."/>
            <person name="Lappartient A."/>
            <person name="Leroch M."/>
            <person name="Levis C."/>
            <person name="Mauceli E."/>
            <person name="Neuveglise C."/>
            <person name="Oeser B."/>
            <person name="Pearson M."/>
            <person name="Poulain J."/>
            <person name="Poussereau N."/>
            <person name="Quesneville H."/>
            <person name="Rascle C."/>
            <person name="Schumacher J."/>
            <person name="Segurens B."/>
            <person name="Sexton A."/>
            <person name="Silva E."/>
            <person name="Sirven C."/>
            <person name="Soanes D.M."/>
            <person name="Talbot N.J."/>
            <person name="Templeton M."/>
            <person name="Yandava C."/>
            <person name="Yarden O."/>
            <person name="Zeng Q."/>
            <person name="Rollins J.A."/>
            <person name="Lebrun M.H."/>
            <person name="Dickman M."/>
        </authorList>
    </citation>
    <scope>NUCLEOTIDE SEQUENCE [LARGE SCALE GENOMIC DNA]</scope>
    <source>
        <strain evidence="1 2">B05.10</strain>
    </source>
</reference>
<dbReference type="InterPro" id="IPR038213">
    <property type="entry name" value="IFI6/IFI27-like_sf"/>
</dbReference>
<dbReference type="Gene3D" id="6.10.110.10">
    <property type="match status" value="1"/>
</dbReference>
<keyword evidence="2" id="KW-1185">Reference proteome</keyword>
<reference evidence="1 2" key="3">
    <citation type="journal article" date="2017" name="Mol. Plant Pathol.">
        <title>A gapless genome sequence of the fungus Botrytis cinerea.</title>
        <authorList>
            <person name="Van Kan J.A."/>
            <person name="Stassen J.H."/>
            <person name="Mosbach A."/>
            <person name="Van Der Lee T.A."/>
            <person name="Faino L."/>
            <person name="Farmer A.D."/>
            <person name="Papasotiriou D.G."/>
            <person name="Zhou S."/>
            <person name="Seidl M.F."/>
            <person name="Cottam E."/>
            <person name="Edel D."/>
            <person name="Hahn M."/>
            <person name="Schwartz D.C."/>
            <person name="Dietrich R.A."/>
            <person name="Widdison S."/>
            <person name="Scalliet G."/>
        </authorList>
    </citation>
    <scope>NUCLEOTIDE SEQUENCE [LARGE SCALE GENOMIC DNA]</scope>
    <source>
        <strain evidence="1 2">B05.10</strain>
    </source>
</reference>
<dbReference type="Proteomes" id="UP000001798">
    <property type="component" value="Chromosome 5"/>
</dbReference>
<dbReference type="EMBL" id="CP009809">
    <property type="protein sequence ID" value="ATZ50045.1"/>
    <property type="molecule type" value="Genomic_DNA"/>
</dbReference>
<evidence type="ECO:0000313" key="1">
    <source>
        <dbReference type="EMBL" id="ATZ50045.1"/>
    </source>
</evidence>
<gene>
    <name evidence="1" type="ORF">BCIN_05g04350</name>
</gene>
<organism evidence="1 2">
    <name type="scientific">Botryotinia fuckeliana (strain B05.10)</name>
    <name type="common">Noble rot fungus</name>
    <name type="synonym">Botrytis cinerea</name>
    <dbReference type="NCBI Taxonomy" id="332648"/>
    <lineage>
        <taxon>Eukaryota</taxon>
        <taxon>Fungi</taxon>
        <taxon>Dikarya</taxon>
        <taxon>Ascomycota</taxon>
        <taxon>Pezizomycotina</taxon>
        <taxon>Leotiomycetes</taxon>
        <taxon>Helotiales</taxon>
        <taxon>Sclerotiniaceae</taxon>
        <taxon>Botrytis</taxon>
    </lineage>
</organism>
<name>A0A384JHH8_BOTFB</name>
<dbReference type="AlphaFoldDB" id="A0A384JHH8"/>
<dbReference type="RefSeq" id="XP_001559785.1">
    <property type="nucleotide sequence ID" value="XM_001559735.2"/>
</dbReference>
<evidence type="ECO:0000313" key="2">
    <source>
        <dbReference type="Proteomes" id="UP000001798"/>
    </source>
</evidence>
<sequence length="196" mass="21193">MSDNISTIYARAVADAQRAVQYVLENAPGAYERGKDAAVIAAAKVQPVLNSAMEKTPVLMERSRIAAEQLYQDAPKHLSTAKGVAGQLYQDAPRHLSTAKKAGMNALEHPKHSATTVLAALGPIVRQHPYSSIFGAWAALAVVFGPFWPIRALLKVFGFGKGVTPGSNAASWQSRQGNVQRNSWFSLFQSYGDRLN</sequence>
<protein>
    <submittedName>
        <fullName evidence="1">Uncharacterized protein</fullName>
    </submittedName>
</protein>
<dbReference type="OMA" id="FWPIRAL"/>
<reference evidence="1 2" key="2">
    <citation type="journal article" date="2012" name="Eukaryot. Cell">
        <title>Genome update of Botrytis cinerea strains B05.10 and T4.</title>
        <authorList>
            <person name="Staats M."/>
            <person name="van Kan J.A."/>
        </authorList>
    </citation>
    <scope>NUCLEOTIDE SEQUENCE [LARGE SCALE GENOMIC DNA]</scope>
    <source>
        <strain evidence="1 2">B05.10</strain>
    </source>
</reference>
<dbReference type="OrthoDB" id="3513445at2759"/>